<evidence type="ECO:0000256" key="8">
    <source>
        <dbReference type="ARBA" id="ARBA00022927"/>
    </source>
</evidence>
<dbReference type="NCBIfam" id="TIGR02473">
    <property type="entry name" value="flagell_FliJ"/>
    <property type="match status" value="1"/>
</dbReference>
<comment type="similarity">
    <text evidence="2">Belongs to the FliJ family.</text>
</comment>
<keyword evidence="11" id="KW-0175">Coiled coil</keyword>
<evidence type="ECO:0000256" key="7">
    <source>
        <dbReference type="ARBA" id="ARBA00022795"/>
    </source>
</evidence>
<dbReference type="Proteomes" id="UP000568839">
    <property type="component" value="Unassembled WGS sequence"/>
</dbReference>
<feature type="coiled-coil region" evidence="11">
    <location>
        <begin position="66"/>
        <end position="93"/>
    </location>
</feature>
<gene>
    <name evidence="12" type="ORF">HNR44_001246</name>
</gene>
<dbReference type="GO" id="GO:0015031">
    <property type="term" value="P:protein transport"/>
    <property type="evidence" value="ECO:0007669"/>
    <property type="project" value="UniProtKB-KW"/>
</dbReference>
<organism evidence="12 13">
    <name type="scientific">Geomicrobium halophilum</name>
    <dbReference type="NCBI Taxonomy" id="549000"/>
    <lineage>
        <taxon>Bacteria</taxon>
        <taxon>Bacillati</taxon>
        <taxon>Bacillota</taxon>
        <taxon>Bacilli</taxon>
        <taxon>Bacillales</taxon>
        <taxon>Geomicrobium</taxon>
    </lineage>
</organism>
<evidence type="ECO:0000256" key="4">
    <source>
        <dbReference type="ARBA" id="ARBA00022448"/>
    </source>
</evidence>
<keyword evidence="4" id="KW-0813">Transport</keyword>
<evidence type="ECO:0000313" key="13">
    <source>
        <dbReference type="Proteomes" id="UP000568839"/>
    </source>
</evidence>
<dbReference type="GO" id="GO:0005886">
    <property type="term" value="C:plasma membrane"/>
    <property type="evidence" value="ECO:0007669"/>
    <property type="project" value="UniProtKB-SubCell"/>
</dbReference>
<keyword evidence="5" id="KW-1003">Cell membrane</keyword>
<dbReference type="GO" id="GO:0006935">
    <property type="term" value="P:chemotaxis"/>
    <property type="evidence" value="ECO:0007669"/>
    <property type="project" value="UniProtKB-KW"/>
</dbReference>
<dbReference type="EMBL" id="JACHHJ010000001">
    <property type="protein sequence ID" value="MBB6449297.1"/>
    <property type="molecule type" value="Genomic_DNA"/>
</dbReference>
<comment type="subcellular location">
    <subcellularLocation>
        <location evidence="1">Cell membrane</location>
        <topology evidence="1">Peripheral membrane protein</topology>
        <orientation evidence="1">Cytoplasmic side</orientation>
    </subcellularLocation>
</comment>
<keyword evidence="13" id="KW-1185">Reference proteome</keyword>
<dbReference type="RefSeq" id="WP_184403193.1">
    <property type="nucleotide sequence ID" value="NZ_JACHHJ010000001.1"/>
</dbReference>
<evidence type="ECO:0000256" key="2">
    <source>
        <dbReference type="ARBA" id="ARBA00010004"/>
    </source>
</evidence>
<keyword evidence="6" id="KW-0145">Chemotaxis</keyword>
<keyword evidence="9" id="KW-0472">Membrane</keyword>
<dbReference type="AlphaFoldDB" id="A0A841PKA0"/>
<evidence type="ECO:0000256" key="11">
    <source>
        <dbReference type="SAM" id="Coils"/>
    </source>
</evidence>
<proteinExistence type="inferred from homology"/>
<keyword evidence="7" id="KW-1005">Bacterial flagellum biogenesis</keyword>
<reference evidence="12 13" key="1">
    <citation type="submission" date="2020-08" db="EMBL/GenBank/DDBJ databases">
        <title>Genomic Encyclopedia of Type Strains, Phase IV (KMG-IV): sequencing the most valuable type-strain genomes for metagenomic binning, comparative biology and taxonomic classification.</title>
        <authorList>
            <person name="Goeker M."/>
        </authorList>
    </citation>
    <scope>NUCLEOTIDE SEQUENCE [LARGE SCALE GENOMIC DNA]</scope>
    <source>
        <strain evidence="12 13">DSM 21769</strain>
    </source>
</reference>
<evidence type="ECO:0000313" key="12">
    <source>
        <dbReference type="EMBL" id="MBB6449297.1"/>
    </source>
</evidence>
<keyword evidence="12" id="KW-0969">Cilium</keyword>
<sequence>MTFTFPFEKLLEVKEREVVEHRNSYEDAARHFEAAGYELYQWLKARENLDEKHKHACIQGTTVALIQTKQLARENIENRIKHSQKKANTARNVMAARKKEWQSAEIEIKKIERMKERKWEEYIQDMNKQEQTLMDELASRQVLLRK</sequence>
<keyword evidence="12" id="KW-0282">Flagellum</keyword>
<keyword evidence="8" id="KW-0653">Protein transport</keyword>
<dbReference type="GO" id="GO:0044781">
    <property type="term" value="P:bacterial-type flagellum organization"/>
    <property type="evidence" value="ECO:0007669"/>
    <property type="project" value="UniProtKB-KW"/>
</dbReference>
<dbReference type="InterPro" id="IPR053716">
    <property type="entry name" value="Flag_assembly_chemotaxis_eff"/>
</dbReference>
<accession>A0A841PKA0</accession>
<keyword evidence="12" id="KW-0966">Cell projection</keyword>
<dbReference type="GO" id="GO:0071973">
    <property type="term" value="P:bacterial-type flagellum-dependent cell motility"/>
    <property type="evidence" value="ECO:0007669"/>
    <property type="project" value="InterPro"/>
</dbReference>
<dbReference type="Pfam" id="PF02050">
    <property type="entry name" value="FliJ"/>
    <property type="match status" value="1"/>
</dbReference>
<evidence type="ECO:0000256" key="3">
    <source>
        <dbReference type="ARBA" id="ARBA00020392"/>
    </source>
</evidence>
<evidence type="ECO:0000256" key="5">
    <source>
        <dbReference type="ARBA" id="ARBA00022475"/>
    </source>
</evidence>
<evidence type="ECO:0000256" key="9">
    <source>
        <dbReference type="ARBA" id="ARBA00023136"/>
    </source>
</evidence>
<name>A0A841PKA0_9BACL</name>
<dbReference type="GO" id="GO:0009288">
    <property type="term" value="C:bacterial-type flagellum"/>
    <property type="evidence" value="ECO:0007669"/>
    <property type="project" value="InterPro"/>
</dbReference>
<evidence type="ECO:0000256" key="10">
    <source>
        <dbReference type="ARBA" id="ARBA00023225"/>
    </source>
</evidence>
<evidence type="ECO:0000256" key="6">
    <source>
        <dbReference type="ARBA" id="ARBA00022500"/>
    </source>
</evidence>
<protein>
    <recommendedName>
        <fullName evidence="3">Flagellar FliJ protein</fullName>
    </recommendedName>
</protein>
<keyword evidence="10" id="KW-1006">Bacterial flagellum protein export</keyword>
<dbReference type="InterPro" id="IPR012823">
    <property type="entry name" value="Flagell_FliJ"/>
</dbReference>
<evidence type="ECO:0000256" key="1">
    <source>
        <dbReference type="ARBA" id="ARBA00004413"/>
    </source>
</evidence>
<comment type="caution">
    <text evidence="12">The sequence shown here is derived from an EMBL/GenBank/DDBJ whole genome shotgun (WGS) entry which is preliminary data.</text>
</comment>
<dbReference type="Gene3D" id="1.10.287.1700">
    <property type="match status" value="1"/>
</dbReference>